<dbReference type="GO" id="GO:0016491">
    <property type="term" value="F:oxidoreductase activity"/>
    <property type="evidence" value="ECO:0007669"/>
    <property type="project" value="UniProtKB-KW"/>
</dbReference>
<dbReference type="PANTHER" id="PTHR30352:SF4">
    <property type="entry name" value="PYRUVATE FORMATE-LYASE 2-ACTIVATING ENZYME"/>
    <property type="match status" value="1"/>
</dbReference>
<evidence type="ECO:0000256" key="2">
    <source>
        <dbReference type="ARBA" id="ARBA00009777"/>
    </source>
</evidence>
<dbReference type="OrthoDB" id="9782387at2"/>
<dbReference type="GO" id="GO:0046872">
    <property type="term" value="F:metal ion binding"/>
    <property type="evidence" value="ECO:0007669"/>
    <property type="project" value="UniProtKB-KW"/>
</dbReference>
<dbReference type="STRING" id="1122155.SAMN02745158_04179"/>
<dbReference type="InterPro" id="IPR001989">
    <property type="entry name" value="Radical_activat_CS"/>
</dbReference>
<dbReference type="SUPFAM" id="SSF54862">
    <property type="entry name" value="4Fe-4S ferredoxins"/>
    <property type="match status" value="1"/>
</dbReference>
<dbReference type="PANTHER" id="PTHR30352">
    <property type="entry name" value="PYRUVATE FORMATE-LYASE-ACTIVATING ENZYME"/>
    <property type="match status" value="1"/>
</dbReference>
<accession>A0A1M5CKD3</accession>
<keyword evidence="4" id="KW-0949">S-adenosyl-L-methionine</keyword>
<dbReference type="NCBIfam" id="TIGR02494">
    <property type="entry name" value="PFLE_PFLC"/>
    <property type="match status" value="1"/>
</dbReference>
<keyword evidence="12" id="KW-0670">Pyruvate</keyword>
<proteinExistence type="inferred from homology"/>
<keyword evidence="5" id="KW-0479">Metal-binding</keyword>
<dbReference type="InterPro" id="IPR017900">
    <property type="entry name" value="4Fe4S_Fe_S_CS"/>
</dbReference>
<dbReference type="Pfam" id="PF04055">
    <property type="entry name" value="Radical_SAM"/>
    <property type="match status" value="1"/>
</dbReference>
<evidence type="ECO:0000259" key="10">
    <source>
        <dbReference type="PROSITE" id="PS51379"/>
    </source>
</evidence>
<reference evidence="12 13" key="1">
    <citation type="submission" date="2016-11" db="EMBL/GenBank/DDBJ databases">
        <authorList>
            <person name="Jaros S."/>
            <person name="Januszkiewicz K."/>
            <person name="Wedrychowicz H."/>
        </authorList>
    </citation>
    <scope>NUCLEOTIDE SEQUENCE [LARGE SCALE GENOMIC DNA]</scope>
    <source>
        <strain evidence="12 13">DSM 17459</strain>
    </source>
</reference>
<organism evidence="12 13">
    <name type="scientific">Lactonifactor longoviformis DSM 17459</name>
    <dbReference type="NCBI Taxonomy" id="1122155"/>
    <lineage>
        <taxon>Bacteria</taxon>
        <taxon>Bacillati</taxon>
        <taxon>Bacillota</taxon>
        <taxon>Clostridia</taxon>
        <taxon>Eubacteriales</taxon>
        <taxon>Clostridiaceae</taxon>
        <taxon>Lactonifactor</taxon>
    </lineage>
</organism>
<dbReference type="EMBL" id="FQVI01000041">
    <property type="protein sequence ID" value="SHF54872.1"/>
    <property type="molecule type" value="Genomic_DNA"/>
</dbReference>
<dbReference type="GO" id="GO:0051539">
    <property type="term" value="F:4 iron, 4 sulfur cluster binding"/>
    <property type="evidence" value="ECO:0007669"/>
    <property type="project" value="UniProtKB-KW"/>
</dbReference>
<evidence type="ECO:0000256" key="4">
    <source>
        <dbReference type="ARBA" id="ARBA00022691"/>
    </source>
</evidence>
<feature type="domain" description="4Fe-4S ferredoxin-type" evidence="10">
    <location>
        <begin position="45"/>
        <end position="74"/>
    </location>
</feature>
<dbReference type="InterPro" id="IPR058240">
    <property type="entry name" value="rSAM_sf"/>
</dbReference>
<evidence type="ECO:0000256" key="1">
    <source>
        <dbReference type="ARBA" id="ARBA00001966"/>
    </source>
</evidence>
<keyword evidence="6" id="KW-0560">Oxidoreductase</keyword>
<evidence type="ECO:0000313" key="13">
    <source>
        <dbReference type="Proteomes" id="UP000184245"/>
    </source>
</evidence>
<evidence type="ECO:0000256" key="9">
    <source>
        <dbReference type="ARBA" id="ARBA00047365"/>
    </source>
</evidence>
<dbReference type="Gene3D" id="3.20.20.70">
    <property type="entry name" value="Aldolase class I"/>
    <property type="match status" value="1"/>
</dbReference>
<dbReference type="PIRSF" id="PIRSF000371">
    <property type="entry name" value="PFL_act_enz"/>
    <property type="match status" value="1"/>
</dbReference>
<evidence type="ECO:0000256" key="7">
    <source>
        <dbReference type="ARBA" id="ARBA00023004"/>
    </source>
</evidence>
<protein>
    <submittedName>
        <fullName evidence="12">Pyruvate formate lyase activating enzyme</fullName>
    </submittedName>
</protein>
<keyword evidence="3" id="KW-0004">4Fe-4S</keyword>
<dbReference type="Proteomes" id="UP000184245">
    <property type="component" value="Unassembled WGS sequence"/>
</dbReference>
<keyword evidence="7" id="KW-0408">Iron</keyword>
<dbReference type="SFLD" id="SFLDG01066">
    <property type="entry name" value="organic_radical-activating_enz"/>
    <property type="match status" value="1"/>
</dbReference>
<keyword evidence="8" id="KW-0411">Iron-sulfur</keyword>
<evidence type="ECO:0000259" key="11">
    <source>
        <dbReference type="PROSITE" id="PS51918"/>
    </source>
</evidence>
<feature type="domain" description="4Fe-4S ferredoxin-type" evidence="10">
    <location>
        <begin position="75"/>
        <end position="101"/>
    </location>
</feature>
<name>A0A1M5CKD3_9CLOT</name>
<evidence type="ECO:0000256" key="8">
    <source>
        <dbReference type="ARBA" id="ARBA00023014"/>
    </source>
</evidence>
<dbReference type="PROSITE" id="PS51379">
    <property type="entry name" value="4FE4S_FER_2"/>
    <property type="match status" value="2"/>
</dbReference>
<dbReference type="PROSITE" id="PS00198">
    <property type="entry name" value="4FE4S_FER_1"/>
    <property type="match status" value="1"/>
</dbReference>
<comment type="similarity">
    <text evidence="2">Belongs to the organic radical-activating enzymes family.</text>
</comment>
<evidence type="ECO:0000256" key="5">
    <source>
        <dbReference type="ARBA" id="ARBA00022723"/>
    </source>
</evidence>
<evidence type="ECO:0000256" key="6">
    <source>
        <dbReference type="ARBA" id="ARBA00023002"/>
    </source>
</evidence>
<evidence type="ECO:0000313" key="12">
    <source>
        <dbReference type="EMBL" id="SHF54872.1"/>
    </source>
</evidence>
<dbReference type="RefSeq" id="WP_072854703.1">
    <property type="nucleotide sequence ID" value="NZ_FQVI01000041.1"/>
</dbReference>
<dbReference type="SUPFAM" id="SSF102114">
    <property type="entry name" value="Radical SAM enzymes"/>
    <property type="match status" value="1"/>
</dbReference>
<keyword evidence="13" id="KW-1185">Reference proteome</keyword>
<dbReference type="InterPro" id="IPR017896">
    <property type="entry name" value="4Fe4S_Fe-S-bd"/>
</dbReference>
<dbReference type="InterPro" id="IPR013785">
    <property type="entry name" value="Aldolase_TIM"/>
</dbReference>
<keyword evidence="12" id="KW-0456">Lyase</keyword>
<dbReference type="AlphaFoldDB" id="A0A1M5CKD3"/>
<dbReference type="PROSITE" id="PS51918">
    <property type="entry name" value="RADICAL_SAM"/>
    <property type="match status" value="1"/>
</dbReference>
<comment type="catalytic activity">
    <reaction evidence="9">
        <text>glycyl-[protein] + reduced [flavodoxin] + S-adenosyl-L-methionine = glycin-2-yl radical-[protein] + semiquinone [flavodoxin] + 5'-deoxyadenosine + L-methionine + H(+)</text>
        <dbReference type="Rhea" id="RHEA:61976"/>
        <dbReference type="Rhea" id="RHEA-COMP:10622"/>
        <dbReference type="Rhea" id="RHEA-COMP:14480"/>
        <dbReference type="Rhea" id="RHEA-COMP:15993"/>
        <dbReference type="Rhea" id="RHEA-COMP:15994"/>
        <dbReference type="ChEBI" id="CHEBI:15378"/>
        <dbReference type="ChEBI" id="CHEBI:17319"/>
        <dbReference type="ChEBI" id="CHEBI:29947"/>
        <dbReference type="ChEBI" id="CHEBI:32722"/>
        <dbReference type="ChEBI" id="CHEBI:57618"/>
        <dbReference type="ChEBI" id="CHEBI:57844"/>
        <dbReference type="ChEBI" id="CHEBI:59789"/>
        <dbReference type="ChEBI" id="CHEBI:140311"/>
    </reaction>
</comment>
<dbReference type="GO" id="GO:0016829">
    <property type="term" value="F:lyase activity"/>
    <property type="evidence" value="ECO:0007669"/>
    <property type="project" value="UniProtKB-KW"/>
</dbReference>
<feature type="domain" description="Radical SAM core" evidence="11">
    <location>
        <begin position="14"/>
        <end position="291"/>
    </location>
</feature>
<dbReference type="InterPro" id="IPR012839">
    <property type="entry name" value="Organic_radical_activase"/>
</dbReference>
<dbReference type="InterPro" id="IPR007197">
    <property type="entry name" value="rSAM"/>
</dbReference>
<dbReference type="Pfam" id="PF00037">
    <property type="entry name" value="Fer4"/>
    <property type="match status" value="1"/>
</dbReference>
<dbReference type="InterPro" id="IPR034457">
    <property type="entry name" value="Organic_radical-activating"/>
</dbReference>
<dbReference type="SFLD" id="SFLDG01118">
    <property type="entry name" value="activating_enzymes__group_2"/>
    <property type="match status" value="1"/>
</dbReference>
<evidence type="ECO:0000256" key="3">
    <source>
        <dbReference type="ARBA" id="ARBA00022485"/>
    </source>
</evidence>
<dbReference type="SFLD" id="SFLDS00029">
    <property type="entry name" value="Radical_SAM"/>
    <property type="match status" value="1"/>
</dbReference>
<sequence length="291" mass="32890">MKGRVFNIQRFSVHDGPGIRTTVFFKGCNLRCQWCHNPESYETGIQLEYFADKCVGCRACEEVCPQGARIQDGRRIHRQGCTLCGKCAEACMYGAIAIAGWDLEPETLLETVLKDKKYYINSGGGITLSGGEPMLQWEFLSEFLPLVKENGISVALDTAGNVPYWKYEKLFPYLDFILLDIKIMDDTLHRQYTGVSNKLILENAKRFIEQGIRMHIRIPLIKGINDTIENAGQLAYFLGDAPNVEEVRLLPYHTLGVRKAQSLELPVCEFSPPEAHTMEQLREIFGDKGVC</sequence>
<comment type="cofactor">
    <cofactor evidence="1">
        <name>[4Fe-4S] cluster</name>
        <dbReference type="ChEBI" id="CHEBI:49883"/>
    </cofactor>
</comment>
<gene>
    <name evidence="12" type="ORF">SAMN02745158_04179</name>
</gene>
<dbReference type="PROSITE" id="PS01087">
    <property type="entry name" value="RADICAL_ACTIVATING"/>
    <property type="match status" value="1"/>
</dbReference>
<dbReference type="InterPro" id="IPR040074">
    <property type="entry name" value="BssD/PflA/YjjW"/>
</dbReference>